<comment type="cofactor">
    <cofactor evidence="1 7">
        <name>Zn(2+)</name>
        <dbReference type="ChEBI" id="CHEBI:29105"/>
    </cofactor>
</comment>
<dbReference type="SMART" id="SM00829">
    <property type="entry name" value="PKS_ER"/>
    <property type="match status" value="1"/>
</dbReference>
<evidence type="ECO:0000256" key="5">
    <source>
        <dbReference type="ARBA" id="ARBA00023002"/>
    </source>
</evidence>
<dbReference type="InterPro" id="IPR020843">
    <property type="entry name" value="ER"/>
</dbReference>
<dbReference type="Pfam" id="PF08240">
    <property type="entry name" value="ADH_N"/>
    <property type="match status" value="1"/>
</dbReference>
<dbReference type="CDD" id="cd08297">
    <property type="entry name" value="CAD3"/>
    <property type="match status" value="1"/>
</dbReference>
<gene>
    <name evidence="9" type="ORF">Dda_9276</name>
</gene>
<dbReference type="Pfam" id="PF00107">
    <property type="entry name" value="ADH_zinc_N"/>
    <property type="match status" value="1"/>
</dbReference>
<dbReference type="FunFam" id="3.40.50.720:FF:000039">
    <property type="entry name" value="Alcohol dehydrogenase AdhP"/>
    <property type="match status" value="1"/>
</dbReference>
<dbReference type="InterPro" id="IPR013149">
    <property type="entry name" value="ADH-like_C"/>
</dbReference>
<evidence type="ECO:0000256" key="2">
    <source>
        <dbReference type="ARBA" id="ARBA00008072"/>
    </source>
</evidence>
<comment type="caution">
    <text evidence="9">The sequence shown here is derived from an EMBL/GenBank/DDBJ whole genome shotgun (WGS) entry which is preliminary data.</text>
</comment>
<dbReference type="EMBL" id="JAQGDS010000016">
    <property type="protein sequence ID" value="KAJ6255983.1"/>
    <property type="molecule type" value="Genomic_DNA"/>
</dbReference>
<dbReference type="PROSITE" id="PS00059">
    <property type="entry name" value="ADH_ZINC"/>
    <property type="match status" value="1"/>
</dbReference>
<feature type="domain" description="Enoyl reductase (ER)" evidence="8">
    <location>
        <begin position="17"/>
        <end position="355"/>
    </location>
</feature>
<keyword evidence="4 7" id="KW-0862">Zinc</keyword>
<dbReference type="Gene3D" id="3.40.50.720">
    <property type="entry name" value="NAD(P)-binding Rossmann-like Domain"/>
    <property type="match status" value="1"/>
</dbReference>
<organism evidence="9 10">
    <name type="scientific">Drechslerella dactyloides</name>
    <name type="common">Nematode-trapping fungus</name>
    <name type="synonym">Arthrobotrys dactyloides</name>
    <dbReference type="NCBI Taxonomy" id="74499"/>
    <lineage>
        <taxon>Eukaryota</taxon>
        <taxon>Fungi</taxon>
        <taxon>Dikarya</taxon>
        <taxon>Ascomycota</taxon>
        <taxon>Pezizomycotina</taxon>
        <taxon>Orbiliomycetes</taxon>
        <taxon>Orbiliales</taxon>
        <taxon>Orbiliaceae</taxon>
        <taxon>Drechslerella</taxon>
    </lineage>
</organism>
<dbReference type="AlphaFoldDB" id="A0AAD6NGQ9"/>
<evidence type="ECO:0000313" key="9">
    <source>
        <dbReference type="EMBL" id="KAJ6255983.1"/>
    </source>
</evidence>
<dbReference type="GO" id="GO:0005737">
    <property type="term" value="C:cytoplasm"/>
    <property type="evidence" value="ECO:0007669"/>
    <property type="project" value="TreeGrafter"/>
</dbReference>
<evidence type="ECO:0000256" key="6">
    <source>
        <dbReference type="ARBA" id="ARBA00023027"/>
    </source>
</evidence>
<dbReference type="InterPro" id="IPR036291">
    <property type="entry name" value="NAD(P)-bd_dom_sf"/>
</dbReference>
<evidence type="ECO:0000256" key="4">
    <source>
        <dbReference type="ARBA" id="ARBA00022833"/>
    </source>
</evidence>
<reference evidence="9" key="1">
    <citation type="submission" date="2023-01" db="EMBL/GenBank/DDBJ databases">
        <title>The chitinases involved in constricting ring structure development in the nematode-trapping fungus Drechslerella dactyloides.</title>
        <authorList>
            <person name="Wang R."/>
            <person name="Zhang L."/>
            <person name="Tang P."/>
            <person name="Li S."/>
            <person name="Liang L."/>
        </authorList>
    </citation>
    <scope>NUCLEOTIDE SEQUENCE</scope>
    <source>
        <strain evidence="9">YMF1.00031</strain>
    </source>
</reference>
<evidence type="ECO:0000313" key="10">
    <source>
        <dbReference type="Proteomes" id="UP001221413"/>
    </source>
</evidence>
<proteinExistence type="inferred from homology"/>
<dbReference type="Proteomes" id="UP001221413">
    <property type="component" value="Unassembled WGS sequence"/>
</dbReference>
<accession>A0AAD6NGQ9</accession>
<dbReference type="InterPro" id="IPR002328">
    <property type="entry name" value="ADH_Zn_CS"/>
</dbReference>
<dbReference type="SUPFAM" id="SSF50129">
    <property type="entry name" value="GroES-like"/>
    <property type="match status" value="1"/>
</dbReference>
<evidence type="ECO:0000256" key="1">
    <source>
        <dbReference type="ARBA" id="ARBA00001947"/>
    </source>
</evidence>
<dbReference type="PANTHER" id="PTHR42940">
    <property type="entry name" value="ALCOHOL DEHYDROGENASE 1-RELATED"/>
    <property type="match status" value="1"/>
</dbReference>
<dbReference type="InterPro" id="IPR013154">
    <property type="entry name" value="ADH-like_N"/>
</dbReference>
<keyword evidence="5" id="KW-0560">Oxidoreductase</keyword>
<dbReference type="PANTHER" id="PTHR42940:SF5">
    <property type="entry name" value="ALCOHOL DEHYDROGENASE 2"/>
    <property type="match status" value="1"/>
</dbReference>
<dbReference type="SUPFAM" id="SSF51735">
    <property type="entry name" value="NAD(P)-binding Rossmann-fold domains"/>
    <property type="match status" value="1"/>
</dbReference>
<keyword evidence="10" id="KW-1185">Reference proteome</keyword>
<evidence type="ECO:0000259" key="8">
    <source>
        <dbReference type="SMART" id="SM00829"/>
    </source>
</evidence>
<dbReference type="InterPro" id="IPR011032">
    <property type="entry name" value="GroES-like_sf"/>
</dbReference>
<comment type="similarity">
    <text evidence="2 7">Belongs to the zinc-containing alcohol dehydrogenase family.</text>
</comment>
<evidence type="ECO:0000256" key="3">
    <source>
        <dbReference type="ARBA" id="ARBA00022723"/>
    </source>
</evidence>
<name>A0AAD6NGQ9_DREDA</name>
<dbReference type="GO" id="GO:0004022">
    <property type="term" value="F:alcohol dehydrogenase (NAD+) activity"/>
    <property type="evidence" value="ECO:0007669"/>
    <property type="project" value="TreeGrafter"/>
</dbReference>
<dbReference type="GO" id="GO:0008270">
    <property type="term" value="F:zinc ion binding"/>
    <property type="evidence" value="ECO:0007669"/>
    <property type="project" value="InterPro"/>
</dbReference>
<evidence type="ECO:0000256" key="7">
    <source>
        <dbReference type="RuleBase" id="RU361277"/>
    </source>
</evidence>
<protein>
    <recommendedName>
        <fullName evidence="8">Enoyl reductase (ER) domain-containing protein</fullName>
    </recommendedName>
</protein>
<keyword evidence="6" id="KW-0520">NAD</keyword>
<sequence length="358" mass="37614">MASQGKTNKAAVYANPGTTEIKVVELEIPEPGPGQVLVRLTHSGVCRSDLAVCKNAWTYLRYPTPPNQVGGHEGIGKVVSTGADVDSNMIGKRVGIKWIKSTCGECEFCLASLDASCPSLTVSGYYTPGTFQQYCLAAANYVTPIPENMASETAAPLLCGGMTVWSALKKADVKPDQWVAIPGAGGGLGHLAIQFVKNSKKGKVIAIDDGTKEEFCRKLGADAFLDFRKYSDEELADAVKTATGGPGAHVVLVTTSSQKSYDQAIGLLRPGGKMVCVGIPEGQETPIKGVVASHIATKQKQVIGSAVGSLAETAECLAAAGRGEAKVEVSVLKLEKLGEIFRDMEEGKLQGRVVLDLS</sequence>
<dbReference type="Gene3D" id="3.90.180.10">
    <property type="entry name" value="Medium-chain alcohol dehydrogenases, catalytic domain"/>
    <property type="match status" value="1"/>
</dbReference>
<keyword evidence="3 7" id="KW-0479">Metal-binding</keyword>